<evidence type="ECO:0000256" key="4">
    <source>
        <dbReference type="ARBA" id="ARBA00022777"/>
    </source>
</evidence>
<feature type="domain" description="Histidine kinase" evidence="6">
    <location>
        <begin position="245"/>
        <end position="461"/>
    </location>
</feature>
<dbReference type="RefSeq" id="WP_346246511.1">
    <property type="nucleotide sequence ID" value="NZ_JBDIZK010000005.1"/>
</dbReference>
<dbReference type="InterPro" id="IPR036890">
    <property type="entry name" value="HATPase_C_sf"/>
</dbReference>
<dbReference type="Proteomes" id="UP001427805">
    <property type="component" value="Unassembled WGS sequence"/>
</dbReference>
<dbReference type="SMART" id="SM00387">
    <property type="entry name" value="HATPase_c"/>
    <property type="match status" value="1"/>
</dbReference>
<keyword evidence="8" id="KW-1185">Reference proteome</keyword>
<reference evidence="7 8" key="1">
    <citation type="submission" date="2024-05" db="EMBL/GenBank/DDBJ databases">
        <title>Sphingomonas sp. HF-S3 16S ribosomal RNA gene Genome sequencing and assembly.</title>
        <authorList>
            <person name="Lee H."/>
        </authorList>
    </citation>
    <scope>NUCLEOTIDE SEQUENCE [LARGE SCALE GENOMIC DNA]</scope>
    <source>
        <strain evidence="7 8">HF-S3</strain>
    </source>
</reference>
<evidence type="ECO:0000256" key="1">
    <source>
        <dbReference type="ARBA" id="ARBA00000085"/>
    </source>
</evidence>
<dbReference type="InterPro" id="IPR035965">
    <property type="entry name" value="PAS-like_dom_sf"/>
</dbReference>
<evidence type="ECO:0000256" key="5">
    <source>
        <dbReference type="ARBA" id="ARBA00023012"/>
    </source>
</evidence>
<dbReference type="SUPFAM" id="SSF55785">
    <property type="entry name" value="PYP-like sensor domain (PAS domain)"/>
    <property type="match status" value="1"/>
</dbReference>
<dbReference type="PANTHER" id="PTHR43711:SF1">
    <property type="entry name" value="HISTIDINE KINASE 1"/>
    <property type="match status" value="1"/>
</dbReference>
<sequence>MTGGGTGLAVALATVDRDGRLIDADGRLAELNARAGGAPGQPVAVPQIAALVRLAQRLGIGISRNVIAADGEEDLELWVRAEPRDGKIGVEVTGWRPRPVWRSVAAEPERDADFFRSSADWQWETDASLRITFLSFEAGARYGFDSAAMLGQPLTRMFALAQDEHGNLPILTAVAAQARFDGQKAELRDTGRSVRLDATPRMDPGGRFAGFIGGARMLDEGPEPVVEPALPARSFGGFPDSLSQRLDRALRGPLGKIIANADSISARTEGPLKADYADYAADIANAGRHLLALVDDLVDLQAIEREDFATIEEAIDLADVARRAAGLLAVRAVQADVRIDRPATGQSMPVTGEFKRALQILVNLIGNAVRYSPAGGTVWIRLEYSASMAHVIVADQGKGIAEADQQRIFDKFARVDPDEPGGSGLGLYIARRLARAMGGDIAVDSAPGLGARFIFTLPAREAPVTRTGVFGA</sequence>
<evidence type="ECO:0000256" key="3">
    <source>
        <dbReference type="ARBA" id="ARBA00022679"/>
    </source>
</evidence>
<evidence type="ECO:0000313" key="8">
    <source>
        <dbReference type="Proteomes" id="UP001427805"/>
    </source>
</evidence>
<dbReference type="PRINTS" id="PR00344">
    <property type="entry name" value="BCTRLSENSOR"/>
</dbReference>
<dbReference type="PROSITE" id="PS50109">
    <property type="entry name" value="HIS_KIN"/>
    <property type="match status" value="1"/>
</dbReference>
<gene>
    <name evidence="7" type="ORF">TPR58_10060</name>
</gene>
<evidence type="ECO:0000256" key="2">
    <source>
        <dbReference type="ARBA" id="ARBA00012438"/>
    </source>
</evidence>
<keyword evidence="7" id="KW-0067">ATP-binding</keyword>
<keyword evidence="3" id="KW-0808">Transferase</keyword>
<dbReference type="EMBL" id="JBDIZK010000005">
    <property type="protein sequence ID" value="MEN3747513.1"/>
    <property type="molecule type" value="Genomic_DNA"/>
</dbReference>
<dbReference type="SUPFAM" id="SSF47384">
    <property type="entry name" value="Homodimeric domain of signal transducing histidine kinase"/>
    <property type="match status" value="1"/>
</dbReference>
<dbReference type="Gene3D" id="3.30.450.20">
    <property type="entry name" value="PAS domain"/>
    <property type="match status" value="1"/>
</dbReference>
<dbReference type="InterPro" id="IPR050736">
    <property type="entry name" value="Sensor_HK_Regulatory"/>
</dbReference>
<comment type="caution">
    <text evidence="7">The sequence shown here is derived from an EMBL/GenBank/DDBJ whole genome shotgun (WGS) entry which is preliminary data.</text>
</comment>
<comment type="catalytic activity">
    <reaction evidence="1">
        <text>ATP + protein L-histidine = ADP + protein N-phospho-L-histidine.</text>
        <dbReference type="EC" id="2.7.13.3"/>
    </reaction>
</comment>
<dbReference type="InterPro" id="IPR036097">
    <property type="entry name" value="HisK_dim/P_sf"/>
</dbReference>
<dbReference type="Gene3D" id="3.30.565.10">
    <property type="entry name" value="Histidine kinase-like ATPase, C-terminal domain"/>
    <property type="match status" value="1"/>
</dbReference>
<protein>
    <recommendedName>
        <fullName evidence="2">histidine kinase</fullName>
        <ecNumber evidence="2">2.7.13.3</ecNumber>
    </recommendedName>
</protein>
<organism evidence="7 8">
    <name type="scientific">Sphingomonas rustica</name>
    <dbReference type="NCBI Taxonomy" id="3103142"/>
    <lineage>
        <taxon>Bacteria</taxon>
        <taxon>Pseudomonadati</taxon>
        <taxon>Pseudomonadota</taxon>
        <taxon>Alphaproteobacteria</taxon>
        <taxon>Sphingomonadales</taxon>
        <taxon>Sphingomonadaceae</taxon>
        <taxon>Sphingomonas</taxon>
    </lineage>
</organism>
<proteinExistence type="predicted"/>
<dbReference type="GO" id="GO:0005524">
    <property type="term" value="F:ATP binding"/>
    <property type="evidence" value="ECO:0007669"/>
    <property type="project" value="UniProtKB-KW"/>
</dbReference>
<dbReference type="EC" id="2.7.13.3" evidence="2"/>
<dbReference type="Pfam" id="PF02518">
    <property type="entry name" value="HATPase_c"/>
    <property type="match status" value="1"/>
</dbReference>
<dbReference type="SUPFAM" id="SSF55874">
    <property type="entry name" value="ATPase domain of HSP90 chaperone/DNA topoisomerase II/histidine kinase"/>
    <property type="match status" value="1"/>
</dbReference>
<dbReference type="InterPro" id="IPR004358">
    <property type="entry name" value="Sig_transdc_His_kin-like_C"/>
</dbReference>
<dbReference type="InterPro" id="IPR005467">
    <property type="entry name" value="His_kinase_dom"/>
</dbReference>
<evidence type="ECO:0000259" key="6">
    <source>
        <dbReference type="PROSITE" id="PS50109"/>
    </source>
</evidence>
<dbReference type="PANTHER" id="PTHR43711">
    <property type="entry name" value="TWO-COMPONENT HISTIDINE KINASE"/>
    <property type="match status" value="1"/>
</dbReference>
<keyword evidence="7" id="KW-0547">Nucleotide-binding</keyword>
<evidence type="ECO:0000313" key="7">
    <source>
        <dbReference type="EMBL" id="MEN3747513.1"/>
    </source>
</evidence>
<accession>A0ABV0B7E2</accession>
<keyword evidence="4" id="KW-0418">Kinase</keyword>
<keyword evidence="5" id="KW-0902">Two-component regulatory system</keyword>
<dbReference type="Gene3D" id="1.10.287.130">
    <property type="match status" value="1"/>
</dbReference>
<name>A0ABV0B7E2_9SPHN</name>
<dbReference type="InterPro" id="IPR003594">
    <property type="entry name" value="HATPase_dom"/>
</dbReference>